<evidence type="ECO:0000256" key="1">
    <source>
        <dbReference type="SAM" id="Phobius"/>
    </source>
</evidence>
<reference evidence="2" key="1">
    <citation type="journal article" date="2022" name="bioRxiv">
        <title>Thiovibrio frasassiensisgen. nov., sp. nov., an autotrophic, elemental sulfur disproportionating bacterium isolated from sulfidic karst sediment, and proposal of Thiovibrionaceae fam. nov.</title>
        <authorList>
            <person name="Aronson H."/>
            <person name="Thomas C."/>
            <person name="Bhattacharyya M."/>
            <person name="Eckstein S."/>
            <person name="Jensen S."/>
            <person name="Barco R."/>
            <person name="Macalady J."/>
            <person name="Amend J."/>
        </authorList>
    </citation>
    <scope>NUCLEOTIDE SEQUENCE</scope>
    <source>
        <strain evidence="2">RS19-109</strain>
    </source>
</reference>
<keyword evidence="1" id="KW-1133">Transmembrane helix</keyword>
<dbReference type="InterPro" id="IPR008523">
    <property type="entry name" value="DUF805"/>
</dbReference>
<protein>
    <submittedName>
        <fullName evidence="2">DUF805 domain-containing protein</fullName>
    </submittedName>
</protein>
<comment type="caution">
    <text evidence="2">The sequence shown here is derived from an EMBL/GenBank/DDBJ whole genome shotgun (WGS) entry which is preliminary data.</text>
</comment>
<sequence>MSFGQAIRTCFSKYAEFNDRASRPEFWWWTLFVVLASMAAGIIGEAASALFSLATILPGLAVGARRLHDTNRSGWFQLLWLIPVVGWILLIVWFAQAGKEPNRFGSAG</sequence>
<feature type="transmembrane region" description="Helical" evidence="1">
    <location>
        <begin position="78"/>
        <end position="96"/>
    </location>
</feature>
<organism evidence="2 3">
    <name type="scientific">Thiovibrio frasassiensis</name>
    <dbReference type="NCBI Taxonomy" id="2984131"/>
    <lineage>
        <taxon>Bacteria</taxon>
        <taxon>Pseudomonadati</taxon>
        <taxon>Thermodesulfobacteriota</taxon>
        <taxon>Desulfobulbia</taxon>
        <taxon>Desulfobulbales</taxon>
        <taxon>Thiovibrionaceae</taxon>
        <taxon>Thiovibrio</taxon>
    </lineage>
</organism>
<dbReference type="RefSeq" id="WP_307632784.1">
    <property type="nucleotide sequence ID" value="NZ_JAPHEH010000001.1"/>
</dbReference>
<dbReference type="PANTHER" id="PTHR34980">
    <property type="entry name" value="INNER MEMBRANE PROTEIN-RELATED-RELATED"/>
    <property type="match status" value="1"/>
</dbReference>
<proteinExistence type="predicted"/>
<name>A0A9X4MH88_9BACT</name>
<reference evidence="2" key="2">
    <citation type="submission" date="2022-10" db="EMBL/GenBank/DDBJ databases">
        <authorList>
            <person name="Aronson H.S."/>
        </authorList>
    </citation>
    <scope>NUCLEOTIDE SEQUENCE</scope>
    <source>
        <strain evidence="2">RS19-109</strain>
    </source>
</reference>
<dbReference type="PANTHER" id="PTHR34980:SF2">
    <property type="entry name" value="INNER MEMBRANE PROTEIN YHAH-RELATED"/>
    <property type="match status" value="1"/>
</dbReference>
<accession>A0A9X4MH88</accession>
<keyword evidence="3" id="KW-1185">Reference proteome</keyword>
<keyword evidence="1" id="KW-0812">Transmembrane</keyword>
<keyword evidence="1" id="KW-0472">Membrane</keyword>
<evidence type="ECO:0000313" key="3">
    <source>
        <dbReference type="Proteomes" id="UP001154240"/>
    </source>
</evidence>
<dbReference type="GO" id="GO:0005886">
    <property type="term" value="C:plasma membrane"/>
    <property type="evidence" value="ECO:0007669"/>
    <property type="project" value="TreeGrafter"/>
</dbReference>
<dbReference type="EMBL" id="JAPHEH010000001">
    <property type="protein sequence ID" value="MDG4475810.1"/>
    <property type="molecule type" value="Genomic_DNA"/>
</dbReference>
<dbReference type="Pfam" id="PF05656">
    <property type="entry name" value="DUF805"/>
    <property type="match status" value="1"/>
</dbReference>
<feature type="transmembrane region" description="Helical" evidence="1">
    <location>
        <begin position="26"/>
        <end position="57"/>
    </location>
</feature>
<dbReference type="AlphaFoldDB" id="A0A9X4MH88"/>
<dbReference type="Proteomes" id="UP001154240">
    <property type="component" value="Unassembled WGS sequence"/>
</dbReference>
<evidence type="ECO:0000313" key="2">
    <source>
        <dbReference type="EMBL" id="MDG4475810.1"/>
    </source>
</evidence>
<gene>
    <name evidence="2" type="ORF">OLX77_06520</name>
</gene>